<comment type="similarity">
    <text evidence="1">Belongs to the transglycosylase Slt family.</text>
</comment>
<evidence type="ECO:0000259" key="4">
    <source>
        <dbReference type="Pfam" id="PF01464"/>
    </source>
</evidence>
<evidence type="ECO:0000313" key="6">
    <source>
        <dbReference type="Proteomes" id="UP000527143"/>
    </source>
</evidence>
<dbReference type="PANTHER" id="PTHR37423:SF2">
    <property type="entry name" value="MEMBRANE-BOUND LYTIC MUREIN TRANSGLYCOSYLASE C"/>
    <property type="match status" value="1"/>
</dbReference>
<dbReference type="EMBL" id="JACIJF010000016">
    <property type="protein sequence ID" value="MBB5712365.1"/>
    <property type="molecule type" value="Genomic_DNA"/>
</dbReference>
<dbReference type="CDD" id="cd00254">
    <property type="entry name" value="LT-like"/>
    <property type="match status" value="1"/>
</dbReference>
<accession>A0A840YIS7</accession>
<evidence type="ECO:0000256" key="3">
    <source>
        <dbReference type="SAM" id="MobiDB-lite"/>
    </source>
</evidence>
<dbReference type="SUPFAM" id="SSF53955">
    <property type="entry name" value="Lysozyme-like"/>
    <property type="match status" value="1"/>
</dbReference>
<dbReference type="GO" id="GO:0008933">
    <property type="term" value="F:peptidoglycan lytic transglycosylase activity"/>
    <property type="evidence" value="ECO:0007669"/>
    <property type="project" value="InterPro"/>
</dbReference>
<dbReference type="GO" id="GO:0000270">
    <property type="term" value="P:peptidoglycan metabolic process"/>
    <property type="evidence" value="ECO:0007669"/>
    <property type="project" value="InterPro"/>
</dbReference>
<dbReference type="RefSeq" id="WP_246352497.1">
    <property type="nucleotide sequence ID" value="NZ_JACIJF010000016.1"/>
</dbReference>
<reference evidence="5 6" key="1">
    <citation type="submission" date="2020-08" db="EMBL/GenBank/DDBJ databases">
        <title>Genomic Encyclopedia of Type Strains, Phase IV (KMG-IV): sequencing the most valuable type-strain genomes for metagenomic binning, comparative biology and taxonomic classification.</title>
        <authorList>
            <person name="Goeker M."/>
        </authorList>
    </citation>
    <scope>NUCLEOTIDE SEQUENCE [LARGE SCALE GENOMIC DNA]</scope>
    <source>
        <strain evidence="5 6">DSM 26736</strain>
    </source>
</reference>
<dbReference type="Pfam" id="PF01464">
    <property type="entry name" value="SLT"/>
    <property type="match status" value="1"/>
</dbReference>
<dbReference type="PROSITE" id="PS00922">
    <property type="entry name" value="TRANSGLYCOSYLASE"/>
    <property type="match status" value="1"/>
</dbReference>
<dbReference type="Proteomes" id="UP000527143">
    <property type="component" value="Unassembled WGS sequence"/>
</dbReference>
<protein>
    <recommendedName>
        <fullName evidence="4">Transglycosylase SLT domain-containing protein</fullName>
    </recommendedName>
</protein>
<name>A0A840YIS7_9SPHN</name>
<evidence type="ECO:0000313" key="5">
    <source>
        <dbReference type="EMBL" id="MBB5712365.1"/>
    </source>
</evidence>
<comment type="similarity">
    <text evidence="2">Belongs to the virb1 family.</text>
</comment>
<keyword evidence="6" id="KW-1185">Reference proteome</keyword>
<feature type="domain" description="Transglycosylase SLT" evidence="4">
    <location>
        <begin position="94"/>
        <end position="184"/>
    </location>
</feature>
<gene>
    <name evidence="5" type="ORF">FHT02_003624</name>
</gene>
<dbReference type="InterPro" id="IPR000189">
    <property type="entry name" value="Transglyc_AS"/>
</dbReference>
<dbReference type="Gene3D" id="1.10.530.10">
    <property type="match status" value="1"/>
</dbReference>
<dbReference type="AlphaFoldDB" id="A0A840YIS7"/>
<dbReference type="PANTHER" id="PTHR37423">
    <property type="entry name" value="SOLUBLE LYTIC MUREIN TRANSGLYCOSYLASE-RELATED"/>
    <property type="match status" value="1"/>
</dbReference>
<comment type="caution">
    <text evidence="5">The sequence shown here is derived from an EMBL/GenBank/DDBJ whole genome shotgun (WGS) entry which is preliminary data.</text>
</comment>
<evidence type="ECO:0000256" key="2">
    <source>
        <dbReference type="ARBA" id="ARBA00009387"/>
    </source>
</evidence>
<dbReference type="InterPro" id="IPR023346">
    <property type="entry name" value="Lysozyme-like_dom_sf"/>
</dbReference>
<feature type="region of interest" description="Disordered" evidence="3">
    <location>
        <begin position="213"/>
        <end position="235"/>
    </location>
</feature>
<dbReference type="InterPro" id="IPR008258">
    <property type="entry name" value="Transglycosylase_SLT_dom_1"/>
</dbReference>
<dbReference type="GO" id="GO:0016020">
    <property type="term" value="C:membrane"/>
    <property type="evidence" value="ECO:0007669"/>
    <property type="project" value="InterPro"/>
</dbReference>
<sequence length="235" mass="25168">MHDLSRQYVEFRMANDFSGMSQEAVPSAGSEQVPQLVAASSSIMVPAWMRPGGGSFAPVAYVPGCSPVAYQTSGLLSSTAEQRRASYYGMMSSIACEHGIPVGLFDAMIMRESSYNPLAASPKNAFGLVQLMPGTAAGLGVNRYDVVQNLRGGAKYLRQQLDRFGQVHLALAAYNAGPGRVKGAVPRIPETQAYVANILSNWSRLSHQAPTPRIQQVSVRTTPKQRATGASVSLF</sequence>
<evidence type="ECO:0000256" key="1">
    <source>
        <dbReference type="ARBA" id="ARBA00007734"/>
    </source>
</evidence>
<proteinExistence type="inferred from homology"/>
<organism evidence="5 6">
    <name type="scientific">Sphingomonas xinjiangensis</name>
    <dbReference type="NCBI Taxonomy" id="643568"/>
    <lineage>
        <taxon>Bacteria</taxon>
        <taxon>Pseudomonadati</taxon>
        <taxon>Pseudomonadota</taxon>
        <taxon>Alphaproteobacteria</taxon>
        <taxon>Sphingomonadales</taxon>
        <taxon>Sphingomonadaceae</taxon>
        <taxon>Sphingomonas</taxon>
    </lineage>
</organism>